<evidence type="ECO:0000256" key="2">
    <source>
        <dbReference type="ARBA" id="ARBA00023002"/>
    </source>
</evidence>
<comment type="caution">
    <text evidence="3">The sequence shown here is derived from an EMBL/GenBank/DDBJ whole genome shotgun (WGS) entry which is preliminary data.</text>
</comment>
<dbReference type="PRINTS" id="PR00080">
    <property type="entry name" value="SDRFAMILY"/>
</dbReference>
<dbReference type="OrthoDB" id="498125at2759"/>
<dbReference type="InterPro" id="IPR002347">
    <property type="entry name" value="SDR_fam"/>
</dbReference>
<comment type="similarity">
    <text evidence="1">Belongs to the short-chain dehydrogenases/reductases (SDR) family.</text>
</comment>
<dbReference type="Gene3D" id="3.40.50.720">
    <property type="entry name" value="NAD(P)-binding Rossmann-like Domain"/>
    <property type="match status" value="1"/>
</dbReference>
<keyword evidence="4" id="KW-1185">Reference proteome</keyword>
<evidence type="ECO:0000313" key="4">
    <source>
        <dbReference type="Proteomes" id="UP000613580"/>
    </source>
</evidence>
<protein>
    <recommendedName>
        <fullName evidence="5">NAD(P)-binding protein</fullName>
    </recommendedName>
</protein>
<organism evidence="3 4">
    <name type="scientific">Mycena chlorophos</name>
    <name type="common">Agaric fungus</name>
    <name type="synonym">Agaricus chlorophos</name>
    <dbReference type="NCBI Taxonomy" id="658473"/>
    <lineage>
        <taxon>Eukaryota</taxon>
        <taxon>Fungi</taxon>
        <taxon>Dikarya</taxon>
        <taxon>Basidiomycota</taxon>
        <taxon>Agaricomycotina</taxon>
        <taxon>Agaricomycetes</taxon>
        <taxon>Agaricomycetidae</taxon>
        <taxon>Agaricales</taxon>
        <taxon>Marasmiineae</taxon>
        <taxon>Mycenaceae</taxon>
        <taxon>Mycena</taxon>
    </lineage>
</organism>
<keyword evidence="2" id="KW-0560">Oxidoreductase</keyword>
<dbReference type="SUPFAM" id="SSF51735">
    <property type="entry name" value="NAD(P)-binding Rossmann-fold domains"/>
    <property type="match status" value="1"/>
</dbReference>
<proteinExistence type="inferred from homology"/>
<evidence type="ECO:0000313" key="3">
    <source>
        <dbReference type="EMBL" id="KAF7314039.1"/>
    </source>
</evidence>
<dbReference type="InterPro" id="IPR036291">
    <property type="entry name" value="NAD(P)-bd_dom_sf"/>
</dbReference>
<reference evidence="3" key="1">
    <citation type="submission" date="2020-05" db="EMBL/GenBank/DDBJ databases">
        <title>Mycena genomes resolve the evolution of fungal bioluminescence.</title>
        <authorList>
            <person name="Tsai I.J."/>
        </authorList>
    </citation>
    <scope>NUCLEOTIDE SEQUENCE</scope>
    <source>
        <strain evidence="3">110903Hualien_Pintung</strain>
    </source>
</reference>
<dbReference type="Proteomes" id="UP000613580">
    <property type="component" value="Unassembled WGS sequence"/>
</dbReference>
<dbReference type="AlphaFoldDB" id="A0A8H6WCW3"/>
<evidence type="ECO:0000256" key="1">
    <source>
        <dbReference type="ARBA" id="ARBA00006484"/>
    </source>
</evidence>
<accession>A0A8H6WCW3</accession>
<dbReference type="GO" id="GO:0016491">
    <property type="term" value="F:oxidoreductase activity"/>
    <property type="evidence" value="ECO:0007669"/>
    <property type="project" value="UniProtKB-KW"/>
</dbReference>
<dbReference type="PRINTS" id="PR00081">
    <property type="entry name" value="GDHRDH"/>
</dbReference>
<dbReference type="Pfam" id="PF13561">
    <property type="entry name" value="adh_short_C2"/>
    <property type="match status" value="1"/>
</dbReference>
<gene>
    <name evidence="3" type="ORF">HMN09_00562500</name>
</gene>
<dbReference type="PANTHER" id="PTHR43639:SF1">
    <property type="entry name" value="SHORT-CHAIN DEHYDROGENASE_REDUCTASE FAMILY PROTEIN"/>
    <property type="match status" value="1"/>
</dbReference>
<dbReference type="PANTHER" id="PTHR43639">
    <property type="entry name" value="OXIDOREDUCTASE, SHORT-CHAIN DEHYDROGENASE/REDUCTASE FAMILY (AFU_ORTHOLOGUE AFUA_5G02870)"/>
    <property type="match status" value="1"/>
</dbReference>
<dbReference type="FunFam" id="3.40.50.720:FF:000084">
    <property type="entry name" value="Short-chain dehydrogenase reductase"/>
    <property type="match status" value="1"/>
</dbReference>
<sequence>MERKGVALVTGAAKGIGRAIALRLAKDGFDVCVNDLPHSSEALDSVVKDIQSSGRAGSAYLADVSVEEQVKKMVAHVVETHGALNVMVANAGILPSITLSEISVEQWDNLMAINARGPFLCYKYAAAQMIAQGGGGRIIGACSTSGKRPASAAMGAYCVSKFAVRGLTQAAALEYGPHNITVNAYAPGPVDTDLFAAIGEAQAIREAISRSVPLQRIGVVEDVAKLVSFLASDQANFITGQSICVNGGMYMD</sequence>
<dbReference type="EMBL" id="JACAZE010000006">
    <property type="protein sequence ID" value="KAF7314039.1"/>
    <property type="molecule type" value="Genomic_DNA"/>
</dbReference>
<name>A0A8H6WCW3_MYCCL</name>
<evidence type="ECO:0008006" key="5">
    <source>
        <dbReference type="Google" id="ProtNLM"/>
    </source>
</evidence>